<dbReference type="KEGG" id="mseo:MSEO_10340"/>
<evidence type="ECO:0000313" key="2">
    <source>
        <dbReference type="EMBL" id="BBY00535.1"/>
    </source>
</evidence>
<evidence type="ECO:0000256" key="1">
    <source>
        <dbReference type="SAM" id="SignalP"/>
    </source>
</evidence>
<feature type="signal peptide" evidence="1">
    <location>
        <begin position="1"/>
        <end position="31"/>
    </location>
</feature>
<evidence type="ECO:0008006" key="4">
    <source>
        <dbReference type="Google" id="ProtNLM"/>
    </source>
</evidence>
<sequence length="207" mass="21337">MMSSTSKLAAALSIVTAVAAIALGLLAPVPADDGCPDDVVPRLARPGDGACASNQVAAVIAQAKTNAGSRREPNGGTPGAYNLIATSIPQAPTTSLTPNDRGYVRVQTKSGSTGCSINTELVACQTSADNWPIGPSGRHFHTASINANGDFNWVEADLGALEGRVTLDFRTYTAQGWTIVADSEATKFTNDRSGHGMSVSDESVTPF</sequence>
<reference evidence="2 3" key="1">
    <citation type="journal article" date="2019" name="Emerg. Microbes Infect.">
        <title>Comprehensive subspecies identification of 175 nontuberculous mycobacteria species based on 7547 genomic profiles.</title>
        <authorList>
            <person name="Matsumoto Y."/>
            <person name="Kinjo T."/>
            <person name="Motooka D."/>
            <person name="Nabeya D."/>
            <person name="Jung N."/>
            <person name="Uechi K."/>
            <person name="Horii T."/>
            <person name="Iida T."/>
            <person name="Fujita J."/>
            <person name="Nakamura S."/>
        </authorList>
    </citation>
    <scope>NUCLEOTIDE SEQUENCE [LARGE SCALE GENOMIC DNA]</scope>
    <source>
        <strain evidence="2 3">JCM 16018</strain>
    </source>
</reference>
<keyword evidence="3" id="KW-1185">Reference proteome</keyword>
<dbReference type="EMBL" id="AP022582">
    <property type="protein sequence ID" value="BBY00535.1"/>
    <property type="molecule type" value="Genomic_DNA"/>
</dbReference>
<proteinExistence type="predicted"/>
<organism evidence="2 3">
    <name type="scientific">Mycobacterium seoulense</name>
    <dbReference type="NCBI Taxonomy" id="386911"/>
    <lineage>
        <taxon>Bacteria</taxon>
        <taxon>Bacillati</taxon>
        <taxon>Actinomycetota</taxon>
        <taxon>Actinomycetes</taxon>
        <taxon>Mycobacteriales</taxon>
        <taxon>Mycobacteriaceae</taxon>
        <taxon>Mycobacterium</taxon>
    </lineage>
</organism>
<dbReference type="Proteomes" id="UP000466632">
    <property type="component" value="Chromosome"/>
</dbReference>
<feature type="chain" id="PRO_5029741725" description="Secreted protein" evidence="1">
    <location>
        <begin position="32"/>
        <end position="207"/>
    </location>
</feature>
<dbReference type="AlphaFoldDB" id="A0A7I7NVP5"/>
<protein>
    <recommendedName>
        <fullName evidence="4">Secreted protein</fullName>
    </recommendedName>
</protein>
<evidence type="ECO:0000313" key="3">
    <source>
        <dbReference type="Proteomes" id="UP000466632"/>
    </source>
</evidence>
<keyword evidence="1" id="KW-0732">Signal</keyword>
<accession>A0A7I7NVP5</accession>
<gene>
    <name evidence="2" type="ORF">MSEO_10340</name>
</gene>
<name>A0A7I7NVP5_9MYCO</name>